<evidence type="ECO:0008006" key="4">
    <source>
        <dbReference type="Google" id="ProtNLM"/>
    </source>
</evidence>
<feature type="repeat" description="TPR" evidence="1">
    <location>
        <begin position="74"/>
        <end position="107"/>
    </location>
</feature>
<feature type="region of interest" description="Disordered" evidence="2">
    <location>
        <begin position="416"/>
        <end position="498"/>
    </location>
</feature>
<dbReference type="InterPro" id="IPR019734">
    <property type="entry name" value="TPR_rpt"/>
</dbReference>
<evidence type="ECO:0000313" key="3">
    <source>
        <dbReference type="EMBL" id="VYS78842.1"/>
    </source>
</evidence>
<gene>
    <name evidence="3" type="ORF">CNLFYP112_00111</name>
</gene>
<dbReference type="EMBL" id="CACRTG010000001">
    <property type="protein sequence ID" value="VYS78842.1"/>
    <property type="molecule type" value="Genomic_DNA"/>
</dbReference>
<dbReference type="Gene3D" id="1.25.40.10">
    <property type="entry name" value="Tetratricopeptide repeat domain"/>
    <property type="match status" value="1"/>
</dbReference>
<feature type="compositionally biased region" description="Basic and acidic residues" evidence="2">
    <location>
        <begin position="375"/>
        <end position="398"/>
    </location>
</feature>
<dbReference type="InterPro" id="IPR011990">
    <property type="entry name" value="TPR-like_helical_dom_sf"/>
</dbReference>
<evidence type="ECO:0000256" key="1">
    <source>
        <dbReference type="PROSITE-ProRule" id="PRU00339"/>
    </source>
</evidence>
<protein>
    <recommendedName>
        <fullName evidence="4">AAA+ ATPase domain-containing protein</fullName>
    </recommendedName>
</protein>
<dbReference type="Gene3D" id="3.40.50.300">
    <property type="entry name" value="P-loop containing nucleotide triphosphate hydrolases"/>
    <property type="match status" value="1"/>
</dbReference>
<organism evidence="3">
    <name type="scientific">[Clostridium] nexile</name>
    <dbReference type="NCBI Taxonomy" id="29361"/>
    <lineage>
        <taxon>Bacteria</taxon>
        <taxon>Bacillati</taxon>
        <taxon>Bacillota</taxon>
        <taxon>Clostridia</taxon>
        <taxon>Lachnospirales</taxon>
        <taxon>Lachnospiraceae</taxon>
        <taxon>Tyzzerella</taxon>
    </lineage>
</organism>
<dbReference type="InterPro" id="IPR027417">
    <property type="entry name" value="P-loop_NTPase"/>
</dbReference>
<reference evidence="3" key="1">
    <citation type="submission" date="2019-11" db="EMBL/GenBank/DDBJ databases">
        <authorList>
            <person name="Feng L."/>
        </authorList>
    </citation>
    <scope>NUCLEOTIDE SEQUENCE</scope>
    <source>
        <strain evidence="3">CnexileLFYP112</strain>
    </source>
</reference>
<evidence type="ECO:0000256" key="2">
    <source>
        <dbReference type="SAM" id="MobiDB-lite"/>
    </source>
</evidence>
<dbReference type="SUPFAM" id="SSF48452">
    <property type="entry name" value="TPR-like"/>
    <property type="match status" value="1"/>
</dbReference>
<feature type="region of interest" description="Disordered" evidence="2">
    <location>
        <begin position="366"/>
        <end position="398"/>
    </location>
</feature>
<dbReference type="PROSITE" id="PS50005">
    <property type="entry name" value="TPR"/>
    <property type="match status" value="1"/>
</dbReference>
<sequence>MDKYEYRVRTEQMLEYMEQKSYKKAMEIADSIDWRKAKNAAMLCTASEIYEYNGEYEKSREILFIAYDRAPGSRKIVYRLGTLALKLNDVREATDCYEEFIAMAPKDPNQYILRYKILKSQNAPLSQQIEALEEFKKAEYVEKWAYELAKLYHEAGMVAECLEECDDLILWFSEGKYVYQAMELKMKYKPLTPLQQEKYNHRNDEKKPVKKVEPVAEKEEEKVENVEEPTVEMKVDEVNAAISLENTTKVEAVSAEEAEKIEETPVTEEESVEEEAETIEEAPAEEEAETIEEAPAEEEAETIEEAPAEEETEIIEEAPSEEEAEASEEPQVLDETEDEDVSKEIFSQSSKMSVEEILQNWEEKQKENAQLIQEEQERARRDKEKLESQKVEEESILPDDIRQLMEELEAEAAEIKQNKARREKVEVPEEEAVEPLETMEEETVETVETKEEEPIEESAEESVQEEEKAEPEEVEEDPFDEESFDEEAFEEVESEDFEEIEEIEEIEESEGIKLGDTQAIAISAKALMNDTVVEEPLEKEEQRRPEPSSPFDTAFIVQGRYDLEAQSEIGIKAGLTEEQKKLFSYFVPVHGMSEQIVDVLENDKRCRTRYGTSRTANLLVVGRKGSGKTVLAVDIVKAIQKNRKLKQGKVGIVTAESLNKKDVSHIIEKLHGGAIIIERASKLNKKTVLELNDLMEEQTGELLVVLEEERRPLDKMLALYPDFKKKFTSRLELPVFINDELVTFAQTYAKENGYKIDEMGILALYSRIDLMQREESIVTVADVKEIMDDAIAHSQKMTFKRFLKKLFGKKKNESSRIVLQEQDFR</sequence>
<feature type="region of interest" description="Disordered" evidence="2">
    <location>
        <begin position="249"/>
        <end position="351"/>
    </location>
</feature>
<dbReference type="SUPFAM" id="SSF52540">
    <property type="entry name" value="P-loop containing nucleoside triphosphate hydrolases"/>
    <property type="match status" value="1"/>
</dbReference>
<keyword evidence="1" id="KW-0802">TPR repeat</keyword>
<dbReference type="AlphaFoldDB" id="A0A6N2RD55"/>
<name>A0A6N2RD55_9FIRM</name>
<feature type="compositionally biased region" description="Acidic residues" evidence="2">
    <location>
        <begin position="264"/>
        <end position="341"/>
    </location>
</feature>
<proteinExistence type="predicted"/>
<accession>A0A6N2RD55</accession>
<feature type="region of interest" description="Disordered" evidence="2">
    <location>
        <begin position="201"/>
        <end position="229"/>
    </location>
</feature>
<feature type="compositionally biased region" description="Acidic residues" evidence="2">
    <location>
        <begin position="428"/>
        <end position="498"/>
    </location>
</feature>